<feature type="region of interest" description="Disordered" evidence="1">
    <location>
        <begin position="185"/>
        <end position="223"/>
    </location>
</feature>
<keyword evidence="3" id="KW-1185">Reference proteome</keyword>
<comment type="caution">
    <text evidence="2">The sequence shown here is derived from an EMBL/GenBank/DDBJ whole genome shotgun (WGS) entry which is preliminary data.</text>
</comment>
<evidence type="ECO:0000256" key="1">
    <source>
        <dbReference type="SAM" id="MobiDB-lite"/>
    </source>
</evidence>
<protein>
    <submittedName>
        <fullName evidence="2">Uncharacterized protein</fullName>
    </submittedName>
</protein>
<dbReference type="EMBL" id="JAPDFR010000001">
    <property type="protein sequence ID" value="KAK0392030.1"/>
    <property type="molecule type" value="Genomic_DNA"/>
</dbReference>
<dbReference type="SUPFAM" id="SSF48371">
    <property type="entry name" value="ARM repeat"/>
    <property type="match status" value="1"/>
</dbReference>
<feature type="region of interest" description="Disordered" evidence="1">
    <location>
        <begin position="733"/>
        <end position="854"/>
    </location>
</feature>
<feature type="compositionally biased region" description="Basic and acidic residues" evidence="1">
    <location>
        <begin position="894"/>
        <end position="927"/>
    </location>
</feature>
<feature type="compositionally biased region" description="Basic and acidic residues" evidence="1">
    <location>
        <begin position="746"/>
        <end position="761"/>
    </location>
</feature>
<feature type="compositionally biased region" description="Acidic residues" evidence="1">
    <location>
        <begin position="928"/>
        <end position="951"/>
    </location>
</feature>
<dbReference type="InterPro" id="IPR016024">
    <property type="entry name" value="ARM-type_fold"/>
</dbReference>
<feature type="region of interest" description="Disordered" evidence="1">
    <location>
        <begin position="894"/>
        <end position="951"/>
    </location>
</feature>
<evidence type="ECO:0000313" key="2">
    <source>
        <dbReference type="EMBL" id="KAK0392030.1"/>
    </source>
</evidence>
<feature type="compositionally biased region" description="Basic and acidic residues" evidence="1">
    <location>
        <begin position="842"/>
        <end position="851"/>
    </location>
</feature>
<accession>A0AA39LCG3</accession>
<proteinExistence type="predicted"/>
<dbReference type="AlphaFoldDB" id="A0AA39LCG3"/>
<sequence length="989" mass="110729">MDFWSRLLKNPLSSGTTYKDQAKDPAKRLHRFEKEYMHLLNQWRASSNLGTDSDAAESLEIRLQELTNILSDESRRPLPHLCIQYASHKQIYVPIGKIATTSHNEWIIKEAVLFFATLVESEEEAFAENPAFSASLTNLLVRITGVNSVRLGLDTESRVVELAFNITTKIRLDPEILPAWFKSTNSGSREHHRLSQQLSYHQRQASNETTAGARSSSRDKFAGRTQRGDFPLFYILMDYIHHEGKVGDFARTGLLYIIEAASSSASLEQWIVESDLSTLMATGLGALYSQLSRKLVIDHLPHDLPPILAFSDYEHPTSNYEIVSSCSPEFQSHLDTFLSHLLFWQDVLNHCRSVEVRSTLLEHFQVIFLQQLLYPSLLESSDIDGGSSVAVLTYLRRILESLDHPDMINLILHYLLALPDHVPKGNQGPRTSISDARKRKSMDLATMVAETTDTSVTPLLFNLVDLILACLRSRNQQTIHVTLQLVSAILKRHHRYAVITLLRTDILPSRTYHRTIGAHEQEIEYLMSLAGSIGGHDNFDEVYESAIKDNMARLESHPCSLKLVAPKVSVNNHKLPDIPDSLPGAPRDVREHTLRPDDPLLNTVLDLLGTFFLNPVETNLSVTETIVDLAICGYMSIDGWLARSPSSYTYAEDDTEATETPGEADQGEDPSLSEEAERLKAMAKCRARPLWVQSSVPRLLDILKKLEDQVIKYKEIIPRFDELVQQRREAFHTADEVLHNPQPHNRMQDTSDRPSMEERSRSGSPSRPSALEGFAQRFLSELGTPSRSSSPRGRKELNRSSGSGVNSPAPGSAVSSPRPIPSQPPPREPIGSFPRSWSPSSNRDESVDGRDIGGVSHTAANEATAFAAVDQSILSRKVGLPGQRVEAIPLRFDKKPMPEPVKEEHETADEQVKPAGEEEAKMLKDGETNDLEDGQEAPEGEKDEEEKEEEELVSVSHIVTNVIILQSFLFELASLLQVRAGLFDEVRFV</sequence>
<organism evidence="2 3">
    <name type="scientific">Sarocladium strictum</name>
    <name type="common">Black bundle disease fungus</name>
    <name type="synonym">Acremonium strictum</name>
    <dbReference type="NCBI Taxonomy" id="5046"/>
    <lineage>
        <taxon>Eukaryota</taxon>
        <taxon>Fungi</taxon>
        <taxon>Dikarya</taxon>
        <taxon>Ascomycota</taxon>
        <taxon>Pezizomycotina</taxon>
        <taxon>Sordariomycetes</taxon>
        <taxon>Hypocreomycetidae</taxon>
        <taxon>Hypocreales</taxon>
        <taxon>Sarocladiaceae</taxon>
        <taxon>Sarocladium</taxon>
    </lineage>
</organism>
<feature type="compositionally biased region" description="Polar residues" evidence="1">
    <location>
        <begin position="195"/>
        <end position="215"/>
    </location>
</feature>
<dbReference type="Pfam" id="PF10257">
    <property type="entry name" value="RAI16-like"/>
    <property type="match status" value="1"/>
</dbReference>
<evidence type="ECO:0000313" key="3">
    <source>
        <dbReference type="Proteomes" id="UP001175261"/>
    </source>
</evidence>
<dbReference type="Proteomes" id="UP001175261">
    <property type="component" value="Unassembled WGS sequence"/>
</dbReference>
<dbReference type="PANTHER" id="PTHR21705">
    <property type="entry name" value="RAI16 PROTEIN-RELATED"/>
    <property type="match status" value="1"/>
</dbReference>
<name>A0AA39LCG3_SARSR</name>
<gene>
    <name evidence="2" type="ORF">NLU13_1528</name>
</gene>
<feature type="compositionally biased region" description="Pro residues" evidence="1">
    <location>
        <begin position="818"/>
        <end position="828"/>
    </location>
</feature>
<dbReference type="InterPro" id="IPR019384">
    <property type="entry name" value="FHIP"/>
</dbReference>
<dbReference type="PANTHER" id="PTHR21705:SF11">
    <property type="entry name" value="FHIP FAMILY PROTEIN CG3558"/>
    <property type="match status" value="1"/>
</dbReference>
<reference evidence="2" key="1">
    <citation type="submission" date="2022-10" db="EMBL/GenBank/DDBJ databases">
        <title>Determination and structural analysis of whole genome sequence of Sarocladium strictum F4-1.</title>
        <authorList>
            <person name="Hu L."/>
            <person name="Jiang Y."/>
        </authorList>
    </citation>
    <scope>NUCLEOTIDE SEQUENCE</scope>
    <source>
        <strain evidence="2">F4-1</strain>
    </source>
</reference>
<feature type="region of interest" description="Disordered" evidence="1">
    <location>
        <begin position="650"/>
        <end position="673"/>
    </location>
</feature>